<dbReference type="AlphaFoldDB" id="A0A4S3ZQ80"/>
<evidence type="ECO:0000313" key="2">
    <source>
        <dbReference type="EMBL" id="THF47691.1"/>
    </source>
</evidence>
<dbReference type="Proteomes" id="UP000307507">
    <property type="component" value="Unassembled WGS sequence"/>
</dbReference>
<name>A0A4S3ZQ80_9FLAO</name>
<dbReference type="InterPro" id="IPR025272">
    <property type="entry name" value="SocA_Panacea"/>
</dbReference>
<reference evidence="2 3" key="1">
    <citation type="submission" date="2019-04" db="EMBL/GenBank/DDBJ databases">
        <title>Flavobacterium sp. nov. isolated from construction timber.</title>
        <authorList>
            <person name="Lin S.-Y."/>
            <person name="Chang C.-T."/>
            <person name="Young C.-C."/>
        </authorList>
    </citation>
    <scope>NUCLEOTIDE SEQUENCE [LARGE SCALE GENOMIC DNA]</scope>
    <source>
        <strain evidence="2 3">CC-CTC003</strain>
    </source>
</reference>
<gene>
    <name evidence="2" type="ORF">E6C50_16585</name>
</gene>
<evidence type="ECO:0000259" key="1">
    <source>
        <dbReference type="Pfam" id="PF13274"/>
    </source>
</evidence>
<dbReference type="Pfam" id="PF13274">
    <property type="entry name" value="SocA_Panacea"/>
    <property type="match status" value="1"/>
</dbReference>
<protein>
    <submittedName>
        <fullName evidence="2">DUF4065 domain-containing protein</fullName>
    </submittedName>
</protein>
<accession>A0A4S3ZQ80</accession>
<feature type="domain" description="Antitoxin SocA-like Panacea" evidence="1">
    <location>
        <begin position="32"/>
        <end position="124"/>
    </location>
</feature>
<comment type="caution">
    <text evidence="2">The sequence shown here is derived from an EMBL/GenBank/DDBJ whole genome shotgun (WGS) entry which is preliminary data.</text>
</comment>
<keyword evidence="3" id="KW-1185">Reference proteome</keyword>
<sequence length="153" mass="17671">MSVSKQYDSVLGAKLLLALAYEKDIVLNVTKVQKMLYIVYSYFMAKHGVQIFQETPKAWPYGPVFPRTRKKVDYGVVYKRDSPELKEIVSEEELVEKINSVIGIYSKFSAAELSDWSHMEGSPWDNTTKTSGFKWGDHIPNEFIKEYFSNLEI</sequence>
<organism evidence="2 3">
    <name type="scientific">Flavobacterium supellecticarium</name>
    <dbReference type="NCBI Taxonomy" id="2565924"/>
    <lineage>
        <taxon>Bacteria</taxon>
        <taxon>Pseudomonadati</taxon>
        <taxon>Bacteroidota</taxon>
        <taxon>Flavobacteriia</taxon>
        <taxon>Flavobacteriales</taxon>
        <taxon>Flavobacteriaceae</taxon>
        <taxon>Flavobacterium</taxon>
    </lineage>
</organism>
<dbReference type="OrthoDB" id="9799173at2"/>
<evidence type="ECO:0000313" key="3">
    <source>
        <dbReference type="Proteomes" id="UP000307507"/>
    </source>
</evidence>
<dbReference type="RefSeq" id="WP_136404364.1">
    <property type="nucleotide sequence ID" value="NZ_SSNZ01000011.1"/>
</dbReference>
<proteinExistence type="predicted"/>
<dbReference type="EMBL" id="SSNZ01000011">
    <property type="protein sequence ID" value="THF47691.1"/>
    <property type="molecule type" value="Genomic_DNA"/>
</dbReference>